<comment type="caution">
    <text evidence="1">The sequence shown here is derived from an EMBL/GenBank/DDBJ whole genome shotgun (WGS) entry which is preliminary data.</text>
</comment>
<evidence type="ECO:0000313" key="2">
    <source>
        <dbReference type="Proteomes" id="UP001528040"/>
    </source>
</evidence>
<accession>A0ABT4W054</accession>
<proteinExistence type="predicted"/>
<dbReference type="Proteomes" id="UP001528040">
    <property type="component" value="Unassembled WGS sequence"/>
</dbReference>
<evidence type="ECO:0000313" key="1">
    <source>
        <dbReference type="EMBL" id="MDA5093896.1"/>
    </source>
</evidence>
<dbReference type="RefSeq" id="WP_271053599.1">
    <property type="nucleotide sequence ID" value="NZ_JAQIIO010000003.1"/>
</dbReference>
<name>A0ABT4W054_9RHOB</name>
<organism evidence="1 2">
    <name type="scientific">Aliiroseovarius salicola</name>
    <dbReference type="NCBI Taxonomy" id="3009082"/>
    <lineage>
        <taxon>Bacteria</taxon>
        <taxon>Pseudomonadati</taxon>
        <taxon>Pseudomonadota</taxon>
        <taxon>Alphaproteobacteria</taxon>
        <taxon>Rhodobacterales</taxon>
        <taxon>Paracoccaceae</taxon>
        <taxon>Aliiroseovarius</taxon>
    </lineage>
</organism>
<sequence>MLDDEPTRTDAFDLTEADFTEWLDAIDEMGEKRGYFEPVGARHSAILTDEGPTLVVTFETVDTVRQSEDHTPKGWDLVKGTGWSNLCILAHEESWFRDSSVYGYFDRLVDDGFFEDFDQVVFFGAGACGYAACAYSVVAPGATVIAIAPQSTLDASRAGWDRRFPKLRRTDFTSRYGYAPDMVEGAEAVFLLFDPAATEDAMHASLFQGDNIHPLRCRHMGSWLSGELWSMGVLPDLIHDAASGDLTPLSALQKLRKRREHLPYLSQLLNQLESEGRMRLVAALSRHVASLPGKAPRFSKALAQAERDIELENA</sequence>
<keyword evidence="2" id="KW-1185">Reference proteome</keyword>
<reference evidence="1 2" key="1">
    <citation type="submission" date="2023-01" db="EMBL/GenBank/DDBJ databases">
        <authorList>
            <person name="Yoon J.-W."/>
        </authorList>
    </citation>
    <scope>NUCLEOTIDE SEQUENCE [LARGE SCALE GENOMIC DNA]</scope>
    <source>
        <strain evidence="1 2">KMU-50</strain>
    </source>
</reference>
<dbReference type="EMBL" id="JAQIIO010000003">
    <property type="protein sequence ID" value="MDA5093896.1"/>
    <property type="molecule type" value="Genomic_DNA"/>
</dbReference>
<gene>
    <name evidence="1" type="ORF">O2N63_07330</name>
</gene>
<protein>
    <submittedName>
        <fullName evidence="1">Phosphoadenosine phosphosulfate reductase</fullName>
    </submittedName>
</protein>